<comment type="function">
    <text evidence="2 7">Catalyzes the epimerization of the C3' and C5'positions of dTDP-6-deoxy-D-xylo-4-hexulose, forming dTDP-6-deoxy-L-lyxo-4-hexulose.</text>
</comment>
<dbReference type="EC" id="5.1.3.13" evidence="3 7"/>
<dbReference type="NCBIfam" id="TIGR01221">
    <property type="entry name" value="rmlC"/>
    <property type="match status" value="1"/>
</dbReference>
<evidence type="ECO:0000313" key="11">
    <source>
        <dbReference type="Proteomes" id="UP000611459"/>
    </source>
</evidence>
<dbReference type="PANTHER" id="PTHR21047:SF2">
    <property type="entry name" value="THYMIDINE DIPHOSPHO-4-KETO-RHAMNOSE 3,5-EPIMERASE"/>
    <property type="match status" value="1"/>
</dbReference>
<evidence type="ECO:0000313" key="8">
    <source>
        <dbReference type="EMBL" id="MBK1932348.1"/>
    </source>
</evidence>
<evidence type="ECO:0000256" key="2">
    <source>
        <dbReference type="ARBA" id="ARBA00001997"/>
    </source>
</evidence>
<reference evidence="10 13" key="3">
    <citation type="submission" date="2021-12" db="EMBL/GenBank/DDBJ databases">
        <title>Genomic and phenotypic characterization of three Burkholderia contaminans isolates recovered from different sources.</title>
        <authorList>
            <person name="Lopez De Volder A."/>
            <person name="Fan Y."/>
            <person name="Nunvar J."/>
            <person name="Herrera T."/>
            <person name="Timp W."/>
            <person name="Degrossi J."/>
        </authorList>
    </citation>
    <scope>NUCLEOTIDE SEQUENCE [LARGE SCALE GENOMIC DNA]</scope>
    <source>
        <strain evidence="10 13">LMG 23361</strain>
    </source>
</reference>
<evidence type="ECO:0000256" key="5">
    <source>
        <dbReference type="PIRSR" id="PIRSR600888-1"/>
    </source>
</evidence>
<dbReference type="GO" id="GO:0005829">
    <property type="term" value="C:cytosol"/>
    <property type="evidence" value="ECO:0007669"/>
    <property type="project" value="TreeGrafter"/>
</dbReference>
<dbReference type="GeneID" id="93192872"/>
<evidence type="ECO:0000313" key="9">
    <source>
        <dbReference type="EMBL" id="MBO1830378.1"/>
    </source>
</evidence>
<evidence type="ECO:0000256" key="1">
    <source>
        <dbReference type="ARBA" id="ARBA00001298"/>
    </source>
</evidence>
<keyword evidence="7 8" id="KW-0413">Isomerase</keyword>
<sequence length="183" mass="20585">MAIHVTSTALPDVKLIEPKVFGDARGYFYESFNAREFSQRVGSDVEFVQDNHSRSTKGVLRGLHYQIEHAQGKLVRVIEGEVFDVAVDIRRSSPNFGKWVGVVLSADNHRQLWVPPGFAHGFVVLSEAAQFLYKTTDYWFPEHERSIVWNDPEVGIAWPIDGEPVLAPKDAAGKRLSESDVYA</sequence>
<reference evidence="9 12" key="2">
    <citation type="submission" date="2021-03" db="EMBL/GenBank/DDBJ databases">
        <title>Clinical course, treatment and visual outcome of an outbreak of Burkholderia contaminans endophthalmitis following cataract surgery.</title>
        <authorList>
            <person name="Lind C."/>
            <person name="Olsen K."/>
            <person name="Angelsen N.K."/>
            <person name="Krefting E.A."/>
            <person name="Fossen K."/>
            <person name="Gravningen K."/>
            <person name="Depoorter E."/>
            <person name="Vandamme P."/>
            <person name="Bertelsen G."/>
        </authorList>
    </citation>
    <scope>NUCLEOTIDE SEQUENCE [LARGE SCALE GENOMIC DNA]</scope>
    <source>
        <strain evidence="9 12">51242556</strain>
    </source>
</reference>
<dbReference type="InterPro" id="IPR000888">
    <property type="entry name" value="RmlC-like"/>
</dbReference>
<comment type="similarity">
    <text evidence="7">Belongs to the dTDP-4-dehydrorhamnose 3,5-epimerase family.</text>
</comment>
<name>A0A1E3FM68_9BURK</name>
<protein>
    <recommendedName>
        <fullName evidence="4 7">dTDP-4-dehydrorhamnose 3,5-epimerase</fullName>
        <ecNumber evidence="3 7">5.1.3.13</ecNumber>
    </recommendedName>
    <alternativeName>
        <fullName evidence="7">Thymidine diphospho-4-keto-rhamnose 3,5-epimerase</fullName>
    </alternativeName>
</protein>
<dbReference type="InterPro" id="IPR011051">
    <property type="entry name" value="RmlC_Cupin_sf"/>
</dbReference>
<keyword evidence="12" id="KW-1185">Reference proteome</keyword>
<gene>
    <name evidence="8" type="primary">rfbC</name>
    <name evidence="9" type="ORF">J4M89_13395</name>
    <name evidence="8" type="ORF">JIN94_20865</name>
    <name evidence="10" type="ORF">LXE91_09235</name>
</gene>
<reference evidence="8" key="1">
    <citation type="submission" date="2021-01" db="EMBL/GenBank/DDBJ databases">
        <title>Outbreak of Burkholderia contaminns endophthalmitis traced to a clinical ventilation system.</title>
        <authorList>
            <person name="Lipuma J."/>
            <person name="Spilker T."/>
            <person name="Kratholm J."/>
        </authorList>
    </citation>
    <scope>NUCLEOTIDE SEQUENCE</scope>
    <source>
        <strain evidence="8">HI4954</strain>
    </source>
</reference>
<dbReference type="GO" id="GO:0019305">
    <property type="term" value="P:dTDP-rhamnose biosynthetic process"/>
    <property type="evidence" value="ECO:0007669"/>
    <property type="project" value="UniProtKB-UniRule"/>
</dbReference>
<feature type="site" description="Participates in a stacking interaction with the thymidine ring of dTDP-4-oxo-6-deoxyglucose" evidence="6">
    <location>
        <position position="139"/>
    </location>
</feature>
<dbReference type="InterPro" id="IPR014710">
    <property type="entry name" value="RmlC-like_jellyroll"/>
</dbReference>
<dbReference type="CDD" id="cd00438">
    <property type="entry name" value="cupin_RmlC"/>
    <property type="match status" value="1"/>
</dbReference>
<dbReference type="Proteomes" id="UP000611459">
    <property type="component" value="Unassembled WGS sequence"/>
</dbReference>
<dbReference type="RefSeq" id="WP_039361113.1">
    <property type="nucleotide sequence ID" value="NZ_AP018358.1"/>
</dbReference>
<accession>A0A1E3FM68</accession>
<dbReference type="GO" id="GO:0008830">
    <property type="term" value="F:dTDP-4-dehydrorhamnose 3,5-epimerase activity"/>
    <property type="evidence" value="ECO:0007669"/>
    <property type="project" value="UniProtKB-UniRule"/>
</dbReference>
<dbReference type="Proteomes" id="UP001220209">
    <property type="component" value="Chromosome 1"/>
</dbReference>
<evidence type="ECO:0000256" key="6">
    <source>
        <dbReference type="PIRSR" id="PIRSR600888-3"/>
    </source>
</evidence>
<dbReference type="OrthoDB" id="9800680at2"/>
<dbReference type="PANTHER" id="PTHR21047">
    <property type="entry name" value="DTDP-6-DEOXY-D-GLUCOSE-3,5 EPIMERASE"/>
    <property type="match status" value="1"/>
</dbReference>
<dbReference type="EMBL" id="JAENIB010000008">
    <property type="protein sequence ID" value="MBK1932348.1"/>
    <property type="molecule type" value="Genomic_DNA"/>
</dbReference>
<proteinExistence type="inferred from homology"/>
<evidence type="ECO:0000256" key="7">
    <source>
        <dbReference type="RuleBase" id="RU364069"/>
    </source>
</evidence>
<comment type="catalytic activity">
    <reaction evidence="1 7">
        <text>dTDP-4-dehydro-6-deoxy-alpha-D-glucose = dTDP-4-dehydro-beta-L-rhamnose</text>
        <dbReference type="Rhea" id="RHEA:16969"/>
        <dbReference type="ChEBI" id="CHEBI:57649"/>
        <dbReference type="ChEBI" id="CHEBI:62830"/>
        <dbReference type="EC" id="5.1.3.13"/>
    </reaction>
</comment>
<comment type="pathway">
    <text evidence="7">Carbohydrate biosynthesis; dTDP-L-rhamnose biosynthesis.</text>
</comment>
<dbReference type="GO" id="GO:0000271">
    <property type="term" value="P:polysaccharide biosynthetic process"/>
    <property type="evidence" value="ECO:0007669"/>
    <property type="project" value="TreeGrafter"/>
</dbReference>
<comment type="subunit">
    <text evidence="7">Homodimer.</text>
</comment>
<organism evidence="8 11">
    <name type="scientific">Burkholderia contaminans</name>
    <dbReference type="NCBI Taxonomy" id="488447"/>
    <lineage>
        <taxon>Bacteria</taxon>
        <taxon>Pseudomonadati</taxon>
        <taxon>Pseudomonadota</taxon>
        <taxon>Betaproteobacteria</taxon>
        <taxon>Burkholderiales</taxon>
        <taxon>Burkholderiaceae</taxon>
        <taxon>Burkholderia</taxon>
        <taxon>Burkholderia cepacia complex</taxon>
    </lineage>
</organism>
<dbReference type="Gene3D" id="2.60.120.10">
    <property type="entry name" value="Jelly Rolls"/>
    <property type="match status" value="1"/>
</dbReference>
<dbReference type="AlphaFoldDB" id="A0A1E3FM68"/>
<feature type="active site" description="Proton acceptor" evidence="5">
    <location>
        <position position="64"/>
    </location>
</feature>
<dbReference type="Proteomes" id="UP000664048">
    <property type="component" value="Unassembled WGS sequence"/>
</dbReference>
<evidence type="ECO:0000256" key="3">
    <source>
        <dbReference type="ARBA" id="ARBA00012098"/>
    </source>
</evidence>
<dbReference type="Pfam" id="PF00908">
    <property type="entry name" value="dTDP_sugar_isom"/>
    <property type="match status" value="1"/>
</dbReference>
<dbReference type="EMBL" id="JAGEMX010000004">
    <property type="protein sequence ID" value="MBO1830378.1"/>
    <property type="molecule type" value="Genomic_DNA"/>
</dbReference>
<evidence type="ECO:0000313" key="13">
    <source>
        <dbReference type="Proteomes" id="UP001220209"/>
    </source>
</evidence>
<evidence type="ECO:0000256" key="4">
    <source>
        <dbReference type="ARBA" id="ARBA00019595"/>
    </source>
</evidence>
<dbReference type="EMBL" id="CP090640">
    <property type="protein sequence ID" value="WFN15936.1"/>
    <property type="molecule type" value="Genomic_DNA"/>
</dbReference>
<evidence type="ECO:0000313" key="12">
    <source>
        <dbReference type="Proteomes" id="UP000664048"/>
    </source>
</evidence>
<dbReference type="SUPFAM" id="SSF51182">
    <property type="entry name" value="RmlC-like cupins"/>
    <property type="match status" value="1"/>
</dbReference>
<feature type="active site" description="Proton donor" evidence="5">
    <location>
        <position position="133"/>
    </location>
</feature>
<evidence type="ECO:0000313" key="10">
    <source>
        <dbReference type="EMBL" id="WFN15936.1"/>
    </source>
</evidence>